<dbReference type="InterPro" id="IPR027051">
    <property type="entry name" value="XdhC_Rossmann_dom"/>
</dbReference>
<comment type="caution">
    <text evidence="3">The sequence shown here is derived from an EMBL/GenBank/DDBJ whole genome shotgun (WGS) entry which is preliminary data.</text>
</comment>
<reference evidence="3 4" key="1">
    <citation type="submission" date="2021-08" db="EMBL/GenBank/DDBJ databases">
        <title>Comparative Genomics Analysis of the Genus Qipengyuania Reveals Extensive Genetic Diversity and Metabolic Versatility, Including the Description of Fifteen Novel Species.</title>
        <authorList>
            <person name="Liu Y."/>
        </authorList>
    </citation>
    <scope>NUCLEOTIDE SEQUENCE [LARGE SCALE GENOMIC DNA]</scope>
    <source>
        <strain evidence="3 4">YG27</strain>
    </source>
</reference>
<dbReference type="Pfam" id="PF13478">
    <property type="entry name" value="XdhC_C"/>
    <property type="match status" value="1"/>
</dbReference>
<dbReference type="Proteomes" id="UP000782554">
    <property type="component" value="Unassembled WGS sequence"/>
</dbReference>
<dbReference type="InterPro" id="IPR003777">
    <property type="entry name" value="XdhC_CoxI"/>
</dbReference>
<dbReference type="PANTHER" id="PTHR30388">
    <property type="entry name" value="ALDEHYDE OXIDOREDUCTASE MOLYBDENUM COFACTOR ASSEMBLY PROTEIN"/>
    <property type="match status" value="1"/>
</dbReference>
<gene>
    <name evidence="3" type="ORF">K3181_03070</name>
</gene>
<feature type="domain" description="XdhC- CoxI" evidence="1">
    <location>
        <begin position="26"/>
        <end position="83"/>
    </location>
</feature>
<keyword evidence="4" id="KW-1185">Reference proteome</keyword>
<proteinExistence type="predicted"/>
<evidence type="ECO:0000313" key="3">
    <source>
        <dbReference type="EMBL" id="MBX7500427.1"/>
    </source>
</evidence>
<dbReference type="Pfam" id="PF02625">
    <property type="entry name" value="XdhC_CoxI"/>
    <property type="match status" value="1"/>
</dbReference>
<dbReference type="Gene3D" id="3.40.50.720">
    <property type="entry name" value="NAD(P)-binding Rossmann-like Domain"/>
    <property type="match status" value="1"/>
</dbReference>
<dbReference type="PANTHER" id="PTHR30388:SF4">
    <property type="entry name" value="MOLYBDENUM COFACTOR INSERTION CHAPERONE PAOD"/>
    <property type="match status" value="1"/>
</dbReference>
<sequence length="283" mass="30469">MLGQLDATEVIDEDHEALTAACEPGVGLCTIVGIEGSFSRRLGAQLAVKADGSTVGSLSDGCLEAQLASDLLDCAEPRVIRYGAGSGKIDFRLPCGGGLDILLDPFPDRTACRMARSQLAKRTPADLTLPCKSRLAIRRYLPSLRLAVFGEGPELEYVEELATTLRLDVTTYNKTHLSLDKPAPNCLLDRWTAALFLFHDHEWEMALLEQVLASDVFFVGAQGGERAREVRSLSLTGRGVPEEQIARIRSPVGLIPSCKTPAAMALSALAEVVAQYERLCTGA</sequence>
<dbReference type="EMBL" id="JAIGNU010000001">
    <property type="protein sequence ID" value="MBX7500427.1"/>
    <property type="molecule type" value="Genomic_DNA"/>
</dbReference>
<accession>A0ABS7JS41</accession>
<protein>
    <submittedName>
        <fullName evidence="3">XdhC family protein</fullName>
    </submittedName>
</protein>
<dbReference type="RefSeq" id="WP_221600689.1">
    <property type="nucleotide sequence ID" value="NZ_JAIGNU010000001.1"/>
</dbReference>
<evidence type="ECO:0000259" key="1">
    <source>
        <dbReference type="Pfam" id="PF02625"/>
    </source>
</evidence>
<feature type="domain" description="XdhC Rossmann" evidence="2">
    <location>
        <begin position="146"/>
        <end position="272"/>
    </location>
</feature>
<organism evidence="3 4">
    <name type="scientific">Qipengyuania mesophila</name>
    <dbReference type="NCBI Taxonomy" id="2867246"/>
    <lineage>
        <taxon>Bacteria</taxon>
        <taxon>Pseudomonadati</taxon>
        <taxon>Pseudomonadota</taxon>
        <taxon>Alphaproteobacteria</taxon>
        <taxon>Sphingomonadales</taxon>
        <taxon>Erythrobacteraceae</taxon>
        <taxon>Qipengyuania</taxon>
    </lineage>
</organism>
<evidence type="ECO:0000313" key="4">
    <source>
        <dbReference type="Proteomes" id="UP000782554"/>
    </source>
</evidence>
<name>A0ABS7JS41_9SPHN</name>
<dbReference type="InterPro" id="IPR052698">
    <property type="entry name" value="MoCofactor_Util/Proc"/>
</dbReference>
<evidence type="ECO:0000259" key="2">
    <source>
        <dbReference type="Pfam" id="PF13478"/>
    </source>
</evidence>